<dbReference type="EMBL" id="BPEY01000123">
    <property type="protein sequence ID" value="GIU51612.1"/>
    <property type="molecule type" value="Genomic_DNA"/>
</dbReference>
<dbReference type="CDD" id="cd04301">
    <property type="entry name" value="NAT_SF"/>
    <property type="match status" value="1"/>
</dbReference>
<dbReference type="Pfam" id="PF13508">
    <property type="entry name" value="Acetyltransf_7"/>
    <property type="match status" value="1"/>
</dbReference>
<proteinExistence type="predicted"/>
<name>A0ABQ4PS36_9GAMM</name>
<dbReference type="Proteomes" id="UP000887104">
    <property type="component" value="Unassembled WGS sequence"/>
</dbReference>
<protein>
    <recommendedName>
        <fullName evidence="1">N-acetyltransferase domain-containing protein</fullName>
    </recommendedName>
</protein>
<evidence type="ECO:0000259" key="1">
    <source>
        <dbReference type="PROSITE" id="PS51186"/>
    </source>
</evidence>
<dbReference type="PROSITE" id="PS51186">
    <property type="entry name" value="GNAT"/>
    <property type="match status" value="1"/>
</dbReference>
<dbReference type="SUPFAM" id="SSF55729">
    <property type="entry name" value="Acyl-CoA N-acyltransferases (Nat)"/>
    <property type="match status" value="1"/>
</dbReference>
<dbReference type="Gene3D" id="3.40.630.30">
    <property type="match status" value="1"/>
</dbReference>
<organism evidence="2 3">
    <name type="scientific">Shewanella sairae</name>
    <dbReference type="NCBI Taxonomy" id="190310"/>
    <lineage>
        <taxon>Bacteria</taxon>
        <taxon>Pseudomonadati</taxon>
        <taxon>Pseudomonadota</taxon>
        <taxon>Gammaproteobacteria</taxon>
        <taxon>Alteromonadales</taxon>
        <taxon>Shewanellaceae</taxon>
        <taxon>Shewanella</taxon>
    </lineage>
</organism>
<gene>
    <name evidence="2" type="ORF">TUM4438_41870</name>
</gene>
<dbReference type="InterPro" id="IPR000182">
    <property type="entry name" value="GNAT_dom"/>
</dbReference>
<feature type="domain" description="N-acetyltransferase" evidence="1">
    <location>
        <begin position="1"/>
        <end position="149"/>
    </location>
</feature>
<evidence type="ECO:0000313" key="3">
    <source>
        <dbReference type="Proteomes" id="UP000887104"/>
    </source>
</evidence>
<accession>A0ABQ4PS36</accession>
<reference evidence="2" key="1">
    <citation type="submission" date="2021-05" db="EMBL/GenBank/DDBJ databases">
        <title>Molecular characterization for Shewanella algae harboring chromosomal blaOXA-55-like strains isolated from clinical and environment sample.</title>
        <authorList>
            <person name="Ohama Y."/>
            <person name="Aoki K."/>
            <person name="Harada S."/>
            <person name="Moriya K."/>
            <person name="Ishii Y."/>
            <person name="Tateda K."/>
        </authorList>
    </citation>
    <scope>NUCLEOTIDE SEQUENCE</scope>
    <source>
        <strain evidence="2">JCM 11563</strain>
    </source>
</reference>
<dbReference type="RefSeq" id="WP_220783152.1">
    <property type="nucleotide sequence ID" value="NZ_BPEY01000123.1"/>
</dbReference>
<sequence length="200" mass="22840">MQIKQLTQASGSLWQSAMAIYCQVFPDWEREPIAELQQAIDSASSRCVVLCDDNQVYGVSITELYPQQGFALLGYLFIAPSHQGQGLGKLLCDELFQFIEQQTTQILLVEAESGPAKFYQKLGFNAFDIDYLSPHYDDIDSTPMALMYHASHHDPHHCPTPSPKQIWHMIEHIFINSYYLTPTDPRLKQQRSQILSKEDT</sequence>
<dbReference type="InterPro" id="IPR016181">
    <property type="entry name" value="Acyl_CoA_acyltransferase"/>
</dbReference>
<comment type="caution">
    <text evidence="2">The sequence shown here is derived from an EMBL/GenBank/DDBJ whole genome shotgun (WGS) entry which is preliminary data.</text>
</comment>
<evidence type="ECO:0000313" key="2">
    <source>
        <dbReference type="EMBL" id="GIU51612.1"/>
    </source>
</evidence>
<keyword evidence="3" id="KW-1185">Reference proteome</keyword>